<dbReference type="Proteomes" id="UP000299102">
    <property type="component" value="Unassembled WGS sequence"/>
</dbReference>
<evidence type="ECO:0000313" key="2">
    <source>
        <dbReference type="EMBL" id="GBP30332.1"/>
    </source>
</evidence>
<comment type="caution">
    <text evidence="2">The sequence shown here is derived from an EMBL/GenBank/DDBJ whole genome shotgun (WGS) entry which is preliminary data.</text>
</comment>
<gene>
    <name evidence="2" type="ORF">EVAR_27947_1</name>
</gene>
<proteinExistence type="predicted"/>
<name>A0A4C1UWG6_EUMVA</name>
<feature type="compositionally biased region" description="Basic and acidic residues" evidence="1">
    <location>
        <begin position="33"/>
        <end position="45"/>
    </location>
</feature>
<feature type="region of interest" description="Disordered" evidence="1">
    <location>
        <begin position="26"/>
        <end position="48"/>
    </location>
</feature>
<protein>
    <submittedName>
        <fullName evidence="2">Uncharacterized protein</fullName>
    </submittedName>
</protein>
<evidence type="ECO:0000256" key="1">
    <source>
        <dbReference type="SAM" id="MobiDB-lite"/>
    </source>
</evidence>
<dbReference type="AlphaFoldDB" id="A0A4C1UWG6"/>
<organism evidence="2 3">
    <name type="scientific">Eumeta variegata</name>
    <name type="common">Bagworm moth</name>
    <name type="synonym">Eumeta japonica</name>
    <dbReference type="NCBI Taxonomy" id="151549"/>
    <lineage>
        <taxon>Eukaryota</taxon>
        <taxon>Metazoa</taxon>
        <taxon>Ecdysozoa</taxon>
        <taxon>Arthropoda</taxon>
        <taxon>Hexapoda</taxon>
        <taxon>Insecta</taxon>
        <taxon>Pterygota</taxon>
        <taxon>Neoptera</taxon>
        <taxon>Endopterygota</taxon>
        <taxon>Lepidoptera</taxon>
        <taxon>Glossata</taxon>
        <taxon>Ditrysia</taxon>
        <taxon>Tineoidea</taxon>
        <taxon>Psychidae</taxon>
        <taxon>Oiketicinae</taxon>
        <taxon>Eumeta</taxon>
    </lineage>
</organism>
<keyword evidence="3" id="KW-1185">Reference proteome</keyword>
<sequence>MRRRTYLGQPCSAACREGAVEQILAGTENYPSGDHENRPNLERPPVRWTGHLDIGRRMRGRGSDIMENARSGQQRIFNSRNELKIDILR</sequence>
<dbReference type="EMBL" id="BGZK01000231">
    <property type="protein sequence ID" value="GBP30332.1"/>
    <property type="molecule type" value="Genomic_DNA"/>
</dbReference>
<reference evidence="2 3" key="1">
    <citation type="journal article" date="2019" name="Commun. Biol.">
        <title>The bagworm genome reveals a unique fibroin gene that provides high tensile strength.</title>
        <authorList>
            <person name="Kono N."/>
            <person name="Nakamura H."/>
            <person name="Ohtoshi R."/>
            <person name="Tomita M."/>
            <person name="Numata K."/>
            <person name="Arakawa K."/>
        </authorList>
    </citation>
    <scope>NUCLEOTIDE SEQUENCE [LARGE SCALE GENOMIC DNA]</scope>
</reference>
<accession>A0A4C1UWG6</accession>
<evidence type="ECO:0000313" key="3">
    <source>
        <dbReference type="Proteomes" id="UP000299102"/>
    </source>
</evidence>